<protein>
    <recommendedName>
        <fullName evidence="2">Glyoxylate reductase/hydroxypyruvate reductase</fullName>
    </recommendedName>
</protein>
<evidence type="ECO:0000259" key="5">
    <source>
        <dbReference type="Pfam" id="PF02826"/>
    </source>
</evidence>
<dbReference type="InterPro" id="IPR036291">
    <property type="entry name" value="NAD(P)-bd_dom_sf"/>
</dbReference>
<sequence>MICQCLGGGKQAAEAVKAQPEVKKSTHVAEGVHSKLSKSAGFRKSVYVTRTIHEDALAILEEKFNVHVWRSDHTVPREKMLQEVENVSAIVCTAADEIDDEILSAAGSSLKVICSMTSSLHHIDQEACRKRGIILHHVADLCADAKAEYTIALLLVTCKRLIEGSDAVRKGEWHDWSPMWLCGADLKNKTLGFLGSGQVAYRMAKRLEGFEIARMLCYSSDSQDEQPEWKDVNVEKVEGADQIFAESDFIVCDLPVTEETKNFVNKTNLSLCKPDCVLVNTSRPEVINQEDLLACLEEGTIGGAGLDVTTPEPLPPTHPLLEQPRCVITPHIGTATSATRRRKGIHLANTVVDMLLM</sequence>
<dbReference type="GO" id="GO:0016618">
    <property type="term" value="F:hydroxypyruvate reductase [NAD(P)H] activity"/>
    <property type="evidence" value="ECO:0007669"/>
    <property type="project" value="TreeGrafter"/>
</dbReference>
<gene>
    <name evidence="6" type="ORF">ElyMa_003317200</name>
</gene>
<dbReference type="PROSITE" id="PS00671">
    <property type="entry name" value="D_2_HYDROXYACID_DH_3"/>
    <property type="match status" value="1"/>
</dbReference>
<evidence type="ECO:0000259" key="4">
    <source>
        <dbReference type="Pfam" id="PF00389"/>
    </source>
</evidence>
<dbReference type="Gene3D" id="3.40.50.720">
    <property type="entry name" value="NAD(P)-binding Rossmann-like Domain"/>
    <property type="match status" value="2"/>
</dbReference>
<dbReference type="PANTHER" id="PTHR10996:SF277">
    <property type="entry name" value="GLYOXYLATE REDUCTASE_HYDROXYPYRUVATE REDUCTASE"/>
    <property type="match status" value="1"/>
</dbReference>
<dbReference type="InterPro" id="IPR029753">
    <property type="entry name" value="D-isomer_DH_CS"/>
</dbReference>
<dbReference type="Pfam" id="PF00389">
    <property type="entry name" value="2-Hacid_dh"/>
    <property type="match status" value="1"/>
</dbReference>
<accession>A0AAV4JGU4</accession>
<dbReference type="FunFam" id="3.40.50.720:FF:000026">
    <property type="entry name" value="Glyoxylate/hydroxypyruvate reductase B"/>
    <property type="match status" value="1"/>
</dbReference>
<dbReference type="InterPro" id="IPR006139">
    <property type="entry name" value="D-isomer_2_OHA_DH_cat_dom"/>
</dbReference>
<comment type="caution">
    <text evidence="6">The sequence shown here is derived from an EMBL/GenBank/DDBJ whole genome shotgun (WGS) entry which is preliminary data.</text>
</comment>
<dbReference type="AlphaFoldDB" id="A0AAV4JGU4"/>
<evidence type="ECO:0000256" key="2">
    <source>
        <dbReference type="ARBA" id="ARBA00073306"/>
    </source>
</evidence>
<organism evidence="6 7">
    <name type="scientific">Elysia marginata</name>
    <dbReference type="NCBI Taxonomy" id="1093978"/>
    <lineage>
        <taxon>Eukaryota</taxon>
        <taxon>Metazoa</taxon>
        <taxon>Spiralia</taxon>
        <taxon>Lophotrochozoa</taxon>
        <taxon>Mollusca</taxon>
        <taxon>Gastropoda</taxon>
        <taxon>Heterobranchia</taxon>
        <taxon>Euthyneura</taxon>
        <taxon>Panpulmonata</taxon>
        <taxon>Sacoglossa</taxon>
        <taxon>Placobranchoidea</taxon>
        <taxon>Plakobranchidae</taxon>
        <taxon>Elysia</taxon>
    </lineage>
</organism>
<dbReference type="InterPro" id="IPR006140">
    <property type="entry name" value="D-isomer_DH_NAD-bd"/>
</dbReference>
<dbReference type="GO" id="GO:0030267">
    <property type="term" value="F:glyoxylate reductase (NADPH) activity"/>
    <property type="evidence" value="ECO:0007669"/>
    <property type="project" value="TreeGrafter"/>
</dbReference>
<evidence type="ECO:0000256" key="3">
    <source>
        <dbReference type="RuleBase" id="RU003719"/>
    </source>
</evidence>
<name>A0AAV4JGU4_9GAST</name>
<evidence type="ECO:0000256" key="1">
    <source>
        <dbReference type="ARBA" id="ARBA00023002"/>
    </source>
</evidence>
<feature type="domain" description="D-isomer specific 2-hydroxyacid dehydrogenase NAD-binding" evidence="5">
    <location>
        <begin position="151"/>
        <end position="333"/>
    </location>
</feature>
<dbReference type="PANTHER" id="PTHR10996">
    <property type="entry name" value="2-HYDROXYACID DEHYDROGENASE-RELATED"/>
    <property type="match status" value="1"/>
</dbReference>
<keyword evidence="1 3" id="KW-0560">Oxidoreductase</keyword>
<evidence type="ECO:0000313" key="7">
    <source>
        <dbReference type="Proteomes" id="UP000762676"/>
    </source>
</evidence>
<dbReference type="Proteomes" id="UP000762676">
    <property type="component" value="Unassembled WGS sequence"/>
</dbReference>
<dbReference type="InterPro" id="IPR050223">
    <property type="entry name" value="D-isomer_2-hydroxyacid_DH"/>
</dbReference>
<comment type="similarity">
    <text evidence="3">Belongs to the D-isomer specific 2-hydroxyacid dehydrogenase family.</text>
</comment>
<feature type="domain" description="D-isomer specific 2-hydroxyacid dehydrogenase catalytic" evidence="4">
    <location>
        <begin position="46"/>
        <end position="354"/>
    </location>
</feature>
<keyword evidence="7" id="KW-1185">Reference proteome</keyword>
<proteinExistence type="inferred from homology"/>
<dbReference type="EMBL" id="BMAT01006831">
    <property type="protein sequence ID" value="GFS20606.1"/>
    <property type="molecule type" value="Genomic_DNA"/>
</dbReference>
<dbReference type="GO" id="GO:0051287">
    <property type="term" value="F:NAD binding"/>
    <property type="evidence" value="ECO:0007669"/>
    <property type="project" value="InterPro"/>
</dbReference>
<dbReference type="Pfam" id="PF02826">
    <property type="entry name" value="2-Hacid_dh_C"/>
    <property type="match status" value="1"/>
</dbReference>
<dbReference type="GO" id="GO:0005829">
    <property type="term" value="C:cytosol"/>
    <property type="evidence" value="ECO:0007669"/>
    <property type="project" value="TreeGrafter"/>
</dbReference>
<reference evidence="6 7" key="1">
    <citation type="journal article" date="2021" name="Elife">
        <title>Chloroplast acquisition without the gene transfer in kleptoplastic sea slugs, Plakobranchus ocellatus.</title>
        <authorList>
            <person name="Maeda T."/>
            <person name="Takahashi S."/>
            <person name="Yoshida T."/>
            <person name="Shimamura S."/>
            <person name="Takaki Y."/>
            <person name="Nagai Y."/>
            <person name="Toyoda A."/>
            <person name="Suzuki Y."/>
            <person name="Arimoto A."/>
            <person name="Ishii H."/>
            <person name="Satoh N."/>
            <person name="Nishiyama T."/>
            <person name="Hasebe M."/>
            <person name="Maruyama T."/>
            <person name="Minagawa J."/>
            <person name="Obokata J."/>
            <person name="Shigenobu S."/>
        </authorList>
    </citation>
    <scope>NUCLEOTIDE SEQUENCE [LARGE SCALE GENOMIC DNA]</scope>
</reference>
<evidence type="ECO:0000313" key="6">
    <source>
        <dbReference type="EMBL" id="GFS20606.1"/>
    </source>
</evidence>
<dbReference type="SUPFAM" id="SSF51735">
    <property type="entry name" value="NAD(P)-binding Rossmann-fold domains"/>
    <property type="match status" value="1"/>
</dbReference>
<dbReference type="SUPFAM" id="SSF52283">
    <property type="entry name" value="Formate/glycerate dehydrogenase catalytic domain-like"/>
    <property type="match status" value="1"/>
</dbReference>